<dbReference type="RefSeq" id="WP_093336537.1">
    <property type="nucleotide sequence ID" value="NZ_FOXD01000007.1"/>
</dbReference>
<dbReference type="STRING" id="1884432.SAMN05518683_10785"/>
<evidence type="ECO:0000313" key="3">
    <source>
        <dbReference type="Proteomes" id="UP000198892"/>
    </source>
</evidence>
<feature type="domain" description="Sin" evidence="1">
    <location>
        <begin position="1"/>
        <end position="36"/>
    </location>
</feature>
<keyword evidence="3" id="KW-1185">Reference proteome</keyword>
<protein>
    <submittedName>
        <fullName evidence="2">Anti-repressor SinI</fullName>
    </submittedName>
</protein>
<dbReference type="OrthoDB" id="2936084at2"/>
<dbReference type="AlphaFoldDB" id="A0A1I5RLV8"/>
<name>A0A1I5RLV8_9BACI</name>
<organism evidence="2 3">
    <name type="scientific">Salibacterium halotolerans</name>
    <dbReference type="NCBI Taxonomy" id="1884432"/>
    <lineage>
        <taxon>Bacteria</taxon>
        <taxon>Bacillati</taxon>
        <taxon>Bacillota</taxon>
        <taxon>Bacilli</taxon>
        <taxon>Bacillales</taxon>
        <taxon>Bacillaceae</taxon>
    </lineage>
</organism>
<proteinExistence type="predicted"/>
<reference evidence="3" key="1">
    <citation type="submission" date="2016-10" db="EMBL/GenBank/DDBJ databases">
        <authorList>
            <person name="Varghese N."/>
            <person name="Submissions S."/>
        </authorList>
    </citation>
    <scope>NUCLEOTIDE SEQUENCE [LARGE SCALE GENOMIC DNA]</scope>
    <source>
        <strain evidence="3">S7</strain>
    </source>
</reference>
<dbReference type="EMBL" id="FOXD01000007">
    <property type="protein sequence ID" value="SFP59231.1"/>
    <property type="molecule type" value="Genomic_DNA"/>
</dbReference>
<dbReference type="GO" id="GO:0006355">
    <property type="term" value="P:regulation of DNA-templated transcription"/>
    <property type="evidence" value="ECO:0007669"/>
    <property type="project" value="InterPro"/>
</dbReference>
<dbReference type="GO" id="GO:0046983">
    <property type="term" value="F:protein dimerization activity"/>
    <property type="evidence" value="ECO:0007669"/>
    <property type="project" value="InterPro"/>
</dbReference>
<dbReference type="PROSITE" id="PS51500">
    <property type="entry name" value="SIN"/>
    <property type="match status" value="1"/>
</dbReference>
<dbReference type="Pfam" id="PF08671">
    <property type="entry name" value="SinI"/>
    <property type="match status" value="1"/>
</dbReference>
<gene>
    <name evidence="2" type="ORF">SAMN05518683_10785</name>
</gene>
<accession>A0A1I5RLV8</accession>
<dbReference type="Proteomes" id="UP000198892">
    <property type="component" value="Unassembled WGS sequence"/>
</dbReference>
<dbReference type="SUPFAM" id="SSF47406">
    <property type="entry name" value="SinR repressor dimerisation domain-like"/>
    <property type="match status" value="1"/>
</dbReference>
<dbReference type="InterPro" id="IPR036281">
    <property type="entry name" value="SinR/SinI_dimer_dom_sf"/>
</dbReference>
<dbReference type="InterPro" id="IPR010981">
    <property type="entry name" value="SinR/SinI_dimer_dom"/>
</dbReference>
<evidence type="ECO:0000259" key="1">
    <source>
        <dbReference type="PROSITE" id="PS51500"/>
    </source>
</evidence>
<sequence length="39" mass="4442">MKNPAQLDQEWVILIKEAKQAGLSVEEVKAFLNERQVTS</sequence>
<evidence type="ECO:0000313" key="2">
    <source>
        <dbReference type="EMBL" id="SFP59231.1"/>
    </source>
</evidence>